<feature type="region of interest" description="Disordered" evidence="1">
    <location>
        <begin position="236"/>
        <end position="264"/>
    </location>
</feature>
<keyword evidence="4" id="KW-1185">Reference proteome</keyword>
<reference evidence="3 4" key="1">
    <citation type="submission" date="2015-08" db="EMBL/GenBank/DDBJ databases">
        <title>Whole genome sequence of Flavobacterium akiainvivens IK-1T, from decaying Wikstroemia oahuensis, an endemic Hawaiian shrub.</title>
        <authorList>
            <person name="Wan X."/>
            <person name="Hou S."/>
            <person name="Saito J."/>
            <person name="Donachie S."/>
        </authorList>
    </citation>
    <scope>NUCLEOTIDE SEQUENCE [LARGE SCALE GENOMIC DNA]</scope>
    <source>
        <strain evidence="3 4">IK-1</strain>
    </source>
</reference>
<evidence type="ECO:0000313" key="4">
    <source>
        <dbReference type="Proteomes" id="UP000037755"/>
    </source>
</evidence>
<dbReference type="Proteomes" id="UP000037755">
    <property type="component" value="Unassembled WGS sequence"/>
</dbReference>
<evidence type="ECO:0008006" key="5">
    <source>
        <dbReference type="Google" id="ProtNLM"/>
    </source>
</evidence>
<protein>
    <recommendedName>
        <fullName evidence="5">DUF4369 domain-containing protein</fullName>
    </recommendedName>
</protein>
<proteinExistence type="predicted"/>
<evidence type="ECO:0000313" key="3">
    <source>
        <dbReference type="EMBL" id="KOS06554.1"/>
    </source>
</evidence>
<dbReference type="EMBL" id="LIYD01000005">
    <property type="protein sequence ID" value="KOS06554.1"/>
    <property type="molecule type" value="Genomic_DNA"/>
</dbReference>
<feature type="signal peptide" evidence="2">
    <location>
        <begin position="1"/>
        <end position="18"/>
    </location>
</feature>
<gene>
    <name evidence="3" type="ORF">AM493_11290</name>
</gene>
<dbReference type="AlphaFoldDB" id="A0A0M8MDH6"/>
<comment type="caution">
    <text evidence="3">The sequence shown here is derived from an EMBL/GenBank/DDBJ whole genome shotgun (WGS) entry which is preliminary data.</text>
</comment>
<name>A0A0M8MDH6_9FLAO</name>
<dbReference type="OrthoDB" id="1427655at2"/>
<dbReference type="STRING" id="1202724.AM493_11290"/>
<evidence type="ECO:0000256" key="2">
    <source>
        <dbReference type="SAM" id="SignalP"/>
    </source>
</evidence>
<dbReference type="RefSeq" id="WP_054408151.1">
    <property type="nucleotide sequence ID" value="NZ_FOYA01000001.1"/>
</dbReference>
<accession>A0A0M8MDH6</accession>
<sequence>MKPALMWLLLLIFGVASAQQELRGRVMVDTVGVGGAFVINQKTGQEVKTGHDGSFTIAVKPGQKLAVSSASIDVREFYISAESFKQQPYILGVDYKSYELDEVVVESTVTAESLGIVPKGQKRYTAAEKKVLHYRGQQKGLTGVLNWMRGKKFLMEIDEKYANKRVAIEALQRMYTESQLVNDLHIPKQFTEAFLYFAVDDEKLAGLLRAYQYGAARLIMSEVALRYIETISTHEEAVPDTDNNDVPAANGTAAPEPARKSGGQ</sequence>
<feature type="chain" id="PRO_5005818560" description="DUF4369 domain-containing protein" evidence="2">
    <location>
        <begin position="19"/>
        <end position="264"/>
    </location>
</feature>
<keyword evidence="2" id="KW-0732">Signal</keyword>
<evidence type="ECO:0000256" key="1">
    <source>
        <dbReference type="SAM" id="MobiDB-lite"/>
    </source>
</evidence>
<dbReference type="PATRIC" id="fig|1202724.3.peg.2344"/>
<organism evidence="3 4">
    <name type="scientific">Flavobacterium akiainvivens</name>
    <dbReference type="NCBI Taxonomy" id="1202724"/>
    <lineage>
        <taxon>Bacteria</taxon>
        <taxon>Pseudomonadati</taxon>
        <taxon>Bacteroidota</taxon>
        <taxon>Flavobacteriia</taxon>
        <taxon>Flavobacteriales</taxon>
        <taxon>Flavobacteriaceae</taxon>
        <taxon>Flavobacterium</taxon>
    </lineage>
</organism>